<evidence type="ECO:0008006" key="4">
    <source>
        <dbReference type="Google" id="ProtNLM"/>
    </source>
</evidence>
<evidence type="ECO:0000313" key="2">
    <source>
        <dbReference type="EMBL" id="SGZ38237.1"/>
    </source>
</evidence>
<dbReference type="Proteomes" id="UP000183365">
    <property type="component" value="Unassembled WGS sequence"/>
</dbReference>
<dbReference type="Gene3D" id="2.60.120.920">
    <property type="match status" value="1"/>
</dbReference>
<dbReference type="PANTHER" id="PTHR10598:SF0">
    <property type="entry name" value="SET1_ASH2 HISTONE METHYLTRANSFERASE COMPLEX SUBUNIT ASH2"/>
    <property type="match status" value="1"/>
</dbReference>
<protein>
    <recommendedName>
        <fullName evidence="4">COMPASS component BRE2</fullName>
    </recommendedName>
</protein>
<dbReference type="GO" id="GO:0048188">
    <property type="term" value="C:Set1C/COMPASS complex"/>
    <property type="evidence" value="ECO:0007669"/>
    <property type="project" value="InterPro"/>
</dbReference>
<dbReference type="EMBL" id="FQNF01000005">
    <property type="protein sequence ID" value="SGZ38237.1"/>
    <property type="molecule type" value="Genomic_DNA"/>
</dbReference>
<dbReference type="InterPro" id="IPR013320">
    <property type="entry name" value="ConA-like_dom_sf"/>
</dbReference>
<feature type="coiled-coil region" evidence="1">
    <location>
        <begin position="353"/>
        <end position="380"/>
    </location>
</feature>
<evidence type="ECO:0000256" key="1">
    <source>
        <dbReference type="SAM" id="Coils"/>
    </source>
</evidence>
<dbReference type="GO" id="GO:0000976">
    <property type="term" value="F:transcription cis-regulatory region binding"/>
    <property type="evidence" value="ECO:0007669"/>
    <property type="project" value="TreeGrafter"/>
</dbReference>
<dbReference type="InterPro" id="IPR037353">
    <property type="entry name" value="ASH2"/>
</dbReference>
<keyword evidence="3" id="KW-1185">Reference proteome</keyword>
<dbReference type="OrthoDB" id="10266026at2759"/>
<reference evidence="3" key="1">
    <citation type="submission" date="2016-11" db="EMBL/GenBank/DDBJ databases">
        <authorList>
            <person name="Guldener U."/>
        </authorList>
    </citation>
    <scope>NUCLEOTIDE SEQUENCE [LARGE SCALE GENOMIC DNA]</scope>
</reference>
<keyword evidence="1" id="KW-0175">Coiled coil</keyword>
<dbReference type="AlphaFoldDB" id="A0A1L0CHK1"/>
<evidence type="ECO:0000313" key="3">
    <source>
        <dbReference type="Proteomes" id="UP000183365"/>
    </source>
</evidence>
<dbReference type="InterPro" id="IPR043136">
    <property type="entry name" value="B30.2/SPRY_sf"/>
</dbReference>
<dbReference type="VEuPathDB" id="FungiDB:HGUI_00437"/>
<gene>
    <name evidence="2" type="ORF">HGUI_00437</name>
</gene>
<dbReference type="SUPFAM" id="SSF49899">
    <property type="entry name" value="Concanavalin A-like lectins/glucanases"/>
    <property type="match status" value="1"/>
</dbReference>
<organism evidence="2 3">
    <name type="scientific">Hanseniaspora guilliermondii</name>
    <dbReference type="NCBI Taxonomy" id="56406"/>
    <lineage>
        <taxon>Eukaryota</taxon>
        <taxon>Fungi</taxon>
        <taxon>Dikarya</taxon>
        <taxon>Ascomycota</taxon>
        <taxon>Saccharomycotina</taxon>
        <taxon>Saccharomycetes</taxon>
        <taxon>Saccharomycodales</taxon>
        <taxon>Saccharomycodaceae</taxon>
        <taxon>Hanseniaspora</taxon>
    </lineage>
</organism>
<proteinExistence type="predicted"/>
<dbReference type="PANTHER" id="PTHR10598">
    <property type="entry name" value="SET1/ASH2 HISTONE METHYLTRANSFERASE COMPLEX SUBUNIT ASH2"/>
    <property type="match status" value="1"/>
</dbReference>
<sequence>MEKSVSVESSSITNDYDNIPMNKRHFKYDLCKCIGNEEVLTTDYINDVHLSPFDRPLNIVIDPFTLKSIKNELEKGWASCRANTPIREGLTYFEYHIKNIDFANNQHTRLGLSQRTFPLSQPVGSDLFNSVGIRDMTFERLYNRKKDIFVSKDIVIEKDDHIGVLISLPSMKEHCETIKKIIENKIEYETDEFELFHLRRYLDDLSEYKIHKERVSIKYKNEYFYESQDYVSIGKESSEDLLDLNNSFVKIFKNGEYVGDLSNEENCYLKSFLPPFVEINYETNRFRPLFYKLLKQNDTKNIETLVARKYYDDGSLGYYPTISLFNESCVELIGGMDELKYYKEVMNYVQQSDDIKNKELKDLNHRYQELQKQTALYDEEDLQIKRSLNSNEQIAPVENLTSEMTPDNVMDVE</sequence>
<accession>A0A1L0CHK1</accession>
<name>A0A1L0CHK1_9ASCO</name>